<dbReference type="AlphaFoldDB" id="A0A166C6E7"/>
<proteinExistence type="predicted"/>
<organism evidence="1">
    <name type="scientific">Athelia psychrophila</name>
    <dbReference type="NCBI Taxonomy" id="1759441"/>
    <lineage>
        <taxon>Eukaryota</taxon>
        <taxon>Fungi</taxon>
        <taxon>Dikarya</taxon>
        <taxon>Basidiomycota</taxon>
        <taxon>Agaricomycotina</taxon>
        <taxon>Agaricomycetes</taxon>
        <taxon>Agaricomycetidae</taxon>
        <taxon>Atheliales</taxon>
        <taxon>Atheliaceae</taxon>
        <taxon>Athelia</taxon>
    </lineage>
</organism>
<reference evidence="1" key="1">
    <citation type="journal article" date="2016" name="Mol. Biol. Evol.">
        <title>Comparative Genomics of Early-Diverging Mushroom-Forming Fungi Provides Insights into the Origins of Lignocellulose Decay Capabilities.</title>
        <authorList>
            <person name="Nagy L.G."/>
            <person name="Riley R."/>
            <person name="Tritt A."/>
            <person name="Adam C."/>
            <person name="Daum C."/>
            <person name="Floudas D."/>
            <person name="Sun H."/>
            <person name="Yadav J.S."/>
            <person name="Pangilinan J."/>
            <person name="Larsson K.H."/>
            <person name="Matsuura K."/>
            <person name="Barry K."/>
            <person name="Labutti K."/>
            <person name="Kuo R."/>
            <person name="Ohm R.A."/>
            <person name="Bhattacharya S.S."/>
            <person name="Shirouzu T."/>
            <person name="Yoshinaga Y."/>
            <person name="Martin F.M."/>
            <person name="Grigoriev I.V."/>
            <person name="Hibbett D.S."/>
        </authorList>
    </citation>
    <scope>NUCLEOTIDE SEQUENCE [LARGE SCALE GENOMIC DNA]</scope>
    <source>
        <strain evidence="1">CBS 109695</strain>
    </source>
</reference>
<name>A0A166C6E7_9AGAM</name>
<sequence length="154" mass="17188">MSKYYTSDTRDGAEVNNVGRDQFSLSTGDIVYHVTHHHNYYPIHVACNHRSMCDASSEESNHHPGSPTGCHQAAEAHILECGRAREHAGSAVSNLICNSLHKYSSLNSRHPKSSRVHHPHRVASLHCTPPHVAIIFQSCIMRWVISDTPDCMQL</sequence>
<dbReference type="EMBL" id="KV417634">
    <property type="protein sequence ID" value="KZP13339.1"/>
    <property type="molecule type" value="Genomic_DNA"/>
</dbReference>
<protein>
    <submittedName>
        <fullName evidence="1">Uncharacterized protein</fullName>
    </submittedName>
</protein>
<gene>
    <name evidence="1" type="ORF">FIBSPDRAFT_135489</name>
</gene>
<accession>A0A166C6E7</accession>
<evidence type="ECO:0000313" key="1">
    <source>
        <dbReference type="EMBL" id="KZP13339.1"/>
    </source>
</evidence>